<dbReference type="InterPro" id="IPR036855">
    <property type="entry name" value="Znf_CCCH_sf"/>
</dbReference>
<name>A0A812PAN0_SYMPI</name>
<evidence type="ECO:0000256" key="2">
    <source>
        <dbReference type="ARBA" id="ARBA00022771"/>
    </source>
</evidence>
<protein>
    <recommendedName>
        <fullName evidence="5">C3H1-type domain-containing protein</fullName>
    </recommendedName>
</protein>
<reference evidence="6" key="1">
    <citation type="submission" date="2021-02" db="EMBL/GenBank/DDBJ databases">
        <authorList>
            <person name="Dougan E. K."/>
            <person name="Rhodes N."/>
            <person name="Thang M."/>
            <person name="Chan C."/>
        </authorList>
    </citation>
    <scope>NUCLEOTIDE SEQUENCE</scope>
</reference>
<keyword evidence="1 4" id="KW-0479">Metal-binding</keyword>
<feature type="zinc finger region" description="C3H1-type" evidence="4">
    <location>
        <begin position="374"/>
        <end position="402"/>
    </location>
</feature>
<evidence type="ECO:0000256" key="3">
    <source>
        <dbReference type="ARBA" id="ARBA00022833"/>
    </source>
</evidence>
<dbReference type="SUPFAM" id="SSF90229">
    <property type="entry name" value="CCCH zinc finger"/>
    <property type="match status" value="2"/>
</dbReference>
<feature type="domain" description="C3H1-type" evidence="5">
    <location>
        <begin position="341"/>
        <end position="369"/>
    </location>
</feature>
<dbReference type="AlphaFoldDB" id="A0A812PAN0"/>
<evidence type="ECO:0000256" key="1">
    <source>
        <dbReference type="ARBA" id="ARBA00022723"/>
    </source>
</evidence>
<dbReference type="Gene3D" id="4.10.1000.10">
    <property type="entry name" value="Zinc finger, CCCH-type"/>
    <property type="match status" value="1"/>
</dbReference>
<proteinExistence type="predicted"/>
<dbReference type="Proteomes" id="UP000649617">
    <property type="component" value="Unassembled WGS sequence"/>
</dbReference>
<keyword evidence="2 4" id="KW-0863">Zinc-finger</keyword>
<dbReference type="Pfam" id="PF00642">
    <property type="entry name" value="zf-CCCH"/>
    <property type="match status" value="2"/>
</dbReference>
<sequence length="443" mass="48340">MATPGFSASTWPCTGMQPVIVQCGWILEVVFQSRDVAKKAMQDAAIASFLRLPCPRFAVLPSLARGEAKTNHWRSVHRIVPVEGPLEGREGHAKLERNFLCCATSMNHRVSRRRQRWQTPRHSEMVNSQQDWAMRTQIFPVKLRKVYTGILKHFDAQRKCGYIHSPDAEVTNGADIGKQDIYAFKDVLERGKACVGDTLAFPLHWSPKGQPQASSPLIRISARKSYAHTGNFRLSPADMSGRQAGMIECAEVNQVFGRTVYVGPSLAATLTPGTFVAFNCYLMSLPAAFARAPLDGTNVPVCSHAIMVETNFISPGPELNETKTAEGFDRNPGIRDLVSADADGEVCRFFVQAGWCKYGDSCRHKHVQGGKGAAAPREICAFFQKSGWCRFGDACKHAHVLGSAPPPPPPMAPCGPGPNMGQVPGGMMPMAPMAPMGPMGPMY</sequence>
<evidence type="ECO:0000256" key="4">
    <source>
        <dbReference type="PROSITE-ProRule" id="PRU00723"/>
    </source>
</evidence>
<feature type="domain" description="C3H1-type" evidence="5">
    <location>
        <begin position="374"/>
        <end position="402"/>
    </location>
</feature>
<keyword evidence="7" id="KW-1185">Reference proteome</keyword>
<dbReference type="InterPro" id="IPR000571">
    <property type="entry name" value="Znf_CCCH"/>
</dbReference>
<keyword evidence="3 4" id="KW-0862">Zinc</keyword>
<dbReference type="OrthoDB" id="411372at2759"/>
<evidence type="ECO:0000259" key="5">
    <source>
        <dbReference type="PROSITE" id="PS50103"/>
    </source>
</evidence>
<dbReference type="EMBL" id="CAJNIZ010013969">
    <property type="protein sequence ID" value="CAE7356439.1"/>
    <property type="molecule type" value="Genomic_DNA"/>
</dbReference>
<gene>
    <name evidence="6" type="ORF">SPIL2461_LOCUS8481</name>
</gene>
<feature type="zinc finger region" description="C3H1-type" evidence="4">
    <location>
        <begin position="341"/>
        <end position="369"/>
    </location>
</feature>
<evidence type="ECO:0000313" key="6">
    <source>
        <dbReference type="EMBL" id="CAE7356439.1"/>
    </source>
</evidence>
<evidence type="ECO:0000313" key="7">
    <source>
        <dbReference type="Proteomes" id="UP000649617"/>
    </source>
</evidence>
<organism evidence="6 7">
    <name type="scientific">Symbiodinium pilosum</name>
    <name type="common">Dinoflagellate</name>
    <dbReference type="NCBI Taxonomy" id="2952"/>
    <lineage>
        <taxon>Eukaryota</taxon>
        <taxon>Sar</taxon>
        <taxon>Alveolata</taxon>
        <taxon>Dinophyceae</taxon>
        <taxon>Suessiales</taxon>
        <taxon>Symbiodiniaceae</taxon>
        <taxon>Symbiodinium</taxon>
    </lineage>
</organism>
<dbReference type="PROSITE" id="PS50103">
    <property type="entry name" value="ZF_C3H1"/>
    <property type="match status" value="2"/>
</dbReference>
<comment type="caution">
    <text evidence="6">The sequence shown here is derived from an EMBL/GenBank/DDBJ whole genome shotgun (WGS) entry which is preliminary data.</text>
</comment>
<accession>A0A812PAN0</accession>
<dbReference type="SMART" id="SM00356">
    <property type="entry name" value="ZnF_C3H1"/>
    <property type="match status" value="2"/>
</dbReference>
<dbReference type="GO" id="GO:0008270">
    <property type="term" value="F:zinc ion binding"/>
    <property type="evidence" value="ECO:0007669"/>
    <property type="project" value="UniProtKB-KW"/>
</dbReference>